<feature type="transmembrane region" description="Helical" evidence="1">
    <location>
        <begin position="217"/>
        <end position="234"/>
    </location>
</feature>
<keyword evidence="1" id="KW-1133">Transmembrane helix</keyword>
<feature type="transmembrane region" description="Helical" evidence="1">
    <location>
        <begin position="341"/>
        <end position="364"/>
    </location>
</feature>
<keyword evidence="1" id="KW-0472">Membrane</keyword>
<reference evidence="2 3" key="1">
    <citation type="journal article" date="2019" name="Nat. Med.">
        <title>A library of human gut bacterial isolates paired with longitudinal multiomics data enables mechanistic microbiome research.</title>
        <authorList>
            <person name="Poyet M."/>
            <person name="Groussin M."/>
            <person name="Gibbons S.M."/>
            <person name="Avila-Pacheco J."/>
            <person name="Jiang X."/>
            <person name="Kearney S.M."/>
            <person name="Perrotta A.R."/>
            <person name="Berdy B."/>
            <person name="Zhao S."/>
            <person name="Lieberman T.D."/>
            <person name="Swanson P.K."/>
            <person name="Smith M."/>
            <person name="Roesemann S."/>
            <person name="Alexander J.E."/>
            <person name="Rich S.A."/>
            <person name="Livny J."/>
            <person name="Vlamakis H."/>
            <person name="Clish C."/>
            <person name="Bullock K."/>
            <person name="Deik A."/>
            <person name="Scott J."/>
            <person name="Pierce K.A."/>
            <person name="Xavier R.J."/>
            <person name="Alm E.J."/>
        </authorList>
    </citation>
    <scope>NUCLEOTIDE SEQUENCE [LARGE SCALE GENOMIC DNA]</scope>
    <source>
        <strain evidence="2 3">BIOML-B1</strain>
    </source>
</reference>
<dbReference type="InterPro" id="IPR051533">
    <property type="entry name" value="WaaL-like"/>
</dbReference>
<feature type="transmembrane region" description="Helical" evidence="1">
    <location>
        <begin position="307"/>
        <end position="329"/>
    </location>
</feature>
<feature type="transmembrane region" description="Helical" evidence="1">
    <location>
        <begin position="145"/>
        <end position="164"/>
    </location>
</feature>
<protein>
    <recommendedName>
        <fullName evidence="4">O-antigen ligase domain-containing protein</fullName>
    </recommendedName>
</protein>
<feature type="transmembrane region" description="Helical" evidence="1">
    <location>
        <begin position="57"/>
        <end position="75"/>
    </location>
</feature>
<dbReference type="EMBL" id="WKQM01000061">
    <property type="protein sequence ID" value="MSC53120.1"/>
    <property type="molecule type" value="Genomic_DNA"/>
</dbReference>
<dbReference type="Proteomes" id="UP000462091">
    <property type="component" value="Unassembled WGS sequence"/>
</dbReference>
<name>A0A844DJJ8_9FIRM</name>
<evidence type="ECO:0008006" key="4">
    <source>
        <dbReference type="Google" id="ProtNLM"/>
    </source>
</evidence>
<dbReference type="AlphaFoldDB" id="A0A844DJJ8"/>
<dbReference type="RefSeq" id="WP_154266107.1">
    <property type="nucleotide sequence ID" value="NZ_JAHQYV010000028.1"/>
</dbReference>
<comment type="caution">
    <text evidence="2">The sequence shown here is derived from an EMBL/GenBank/DDBJ whole genome shotgun (WGS) entry which is preliminary data.</text>
</comment>
<organism evidence="2 3">
    <name type="scientific">Faecalibacterium prausnitzii</name>
    <dbReference type="NCBI Taxonomy" id="853"/>
    <lineage>
        <taxon>Bacteria</taxon>
        <taxon>Bacillati</taxon>
        <taxon>Bacillota</taxon>
        <taxon>Clostridia</taxon>
        <taxon>Eubacteriales</taxon>
        <taxon>Oscillospiraceae</taxon>
        <taxon>Faecalibacterium</taxon>
    </lineage>
</organism>
<feature type="transmembrane region" description="Helical" evidence="1">
    <location>
        <begin position="176"/>
        <end position="205"/>
    </location>
</feature>
<sequence length="393" mass="45233">MKQLKVKIHTHPIYIFWMLKIIFDMFYQLKMLTVIITAFAILLLIIAITKRFPLKPCISDTIVILIALMFTGSWLKSPELYLDYLKIISSLLLYFLGRFYVKDIDTVWESLTSSLLFALVINLIVCLAGKGTIVWGSAVTYRGMYFFKTDFAVMLCYFLITWIYNKKMEKTDFIPLAIAVVLIVLCNARIIYLCTIVALFIFFQYRKNKKIISFKNVLMLGCAFLVCIYALRFVSNTKFFQDRGLLSLHFDKLSDLMNASNTQGRNEIWTLLLTAFNRQNIFTKIFGAAMNFNQIFGYSGLNEHNTYVKVLINTGYCGLVLFALLFFIAIKEINDTPDRKLSCYTLSVLMVFLIVGFSVPTILYTNCSWIPLFMIGGCISSAQENYNVEVVET</sequence>
<evidence type="ECO:0000313" key="2">
    <source>
        <dbReference type="EMBL" id="MSC53120.1"/>
    </source>
</evidence>
<evidence type="ECO:0000313" key="3">
    <source>
        <dbReference type="Proteomes" id="UP000462091"/>
    </source>
</evidence>
<keyword evidence="1" id="KW-0812">Transmembrane</keyword>
<evidence type="ECO:0000256" key="1">
    <source>
        <dbReference type="SAM" id="Phobius"/>
    </source>
</evidence>
<feature type="transmembrane region" description="Helical" evidence="1">
    <location>
        <begin position="113"/>
        <end position="133"/>
    </location>
</feature>
<feature type="transmembrane region" description="Helical" evidence="1">
    <location>
        <begin position="25"/>
        <end position="45"/>
    </location>
</feature>
<dbReference type="PANTHER" id="PTHR37422:SF17">
    <property type="entry name" value="O-ANTIGEN LIGASE"/>
    <property type="match status" value="1"/>
</dbReference>
<proteinExistence type="predicted"/>
<feature type="transmembrane region" description="Helical" evidence="1">
    <location>
        <begin position="81"/>
        <end position="101"/>
    </location>
</feature>
<gene>
    <name evidence="2" type="ORF">GKE10_14765</name>
</gene>
<accession>A0A844DJJ8</accession>
<dbReference type="PANTHER" id="PTHR37422">
    <property type="entry name" value="TEICHURONIC ACID BIOSYNTHESIS PROTEIN TUAE"/>
    <property type="match status" value="1"/>
</dbReference>